<dbReference type="Gene3D" id="1.20.1530.10">
    <property type="entry name" value="Na+/H+ antiporter like domain"/>
    <property type="match status" value="1"/>
</dbReference>
<feature type="transmembrane region" description="Helical" evidence="7">
    <location>
        <begin position="153"/>
        <end position="174"/>
    </location>
</feature>
<feature type="transmembrane region" description="Helical" evidence="7">
    <location>
        <begin position="285"/>
        <end position="308"/>
    </location>
</feature>
<feature type="transmembrane region" description="Helical" evidence="7">
    <location>
        <begin position="126"/>
        <end position="146"/>
    </location>
</feature>
<comment type="subcellular location">
    <subcellularLocation>
        <location evidence="1">Cell inner membrane</location>
        <topology evidence="1">Multi-pass membrane protein</topology>
    </subcellularLocation>
    <subcellularLocation>
        <location evidence="7">Cell membrane</location>
        <topology evidence="7">Multi-pass membrane protein</topology>
    </subcellularLocation>
</comment>
<dbReference type="InterPro" id="IPR004670">
    <property type="entry name" value="NhaA"/>
</dbReference>
<dbReference type="NCBIfam" id="TIGR00773">
    <property type="entry name" value="NhaA"/>
    <property type="match status" value="1"/>
</dbReference>
<keyword evidence="2 7" id="KW-1003">Cell membrane</keyword>
<feature type="transmembrane region" description="Helical" evidence="7">
    <location>
        <begin position="328"/>
        <end position="350"/>
    </location>
</feature>
<evidence type="ECO:0000256" key="5">
    <source>
        <dbReference type="ARBA" id="ARBA00023136"/>
    </source>
</evidence>
<dbReference type="PANTHER" id="PTHR30341">
    <property type="entry name" value="SODIUM ION/PROTON ANTIPORTER NHAA-RELATED"/>
    <property type="match status" value="1"/>
</dbReference>
<evidence type="ECO:0000313" key="9">
    <source>
        <dbReference type="Proteomes" id="UP000630149"/>
    </source>
</evidence>
<accession>A0A917NA27</accession>
<comment type="caution">
    <text evidence="8">The sequence shown here is derived from an EMBL/GenBank/DDBJ whole genome shotgun (WGS) entry which is preliminary data.</text>
</comment>
<keyword evidence="9" id="KW-1185">Reference proteome</keyword>
<dbReference type="AlphaFoldDB" id="A0A917NA27"/>
<keyword evidence="7" id="KW-0813">Transport</keyword>
<comment type="catalytic activity">
    <reaction evidence="7">
        <text>Na(+)(in) + 2 H(+)(out) = Na(+)(out) + 2 H(+)(in)</text>
        <dbReference type="Rhea" id="RHEA:29251"/>
        <dbReference type="ChEBI" id="CHEBI:15378"/>
        <dbReference type="ChEBI" id="CHEBI:29101"/>
    </reaction>
</comment>
<dbReference type="Pfam" id="PF06965">
    <property type="entry name" value="Na_H_antiport_1"/>
    <property type="match status" value="1"/>
</dbReference>
<organism evidence="8 9">
    <name type="scientific">Legionella impletisoli</name>
    <dbReference type="NCBI Taxonomy" id="343510"/>
    <lineage>
        <taxon>Bacteria</taxon>
        <taxon>Pseudomonadati</taxon>
        <taxon>Pseudomonadota</taxon>
        <taxon>Gammaproteobacteria</taxon>
        <taxon>Legionellales</taxon>
        <taxon>Legionellaceae</taxon>
        <taxon>Legionella</taxon>
    </lineage>
</organism>
<dbReference type="HAMAP" id="MF_01844">
    <property type="entry name" value="NhaA"/>
    <property type="match status" value="1"/>
</dbReference>
<name>A0A917NA27_9GAMM</name>
<feature type="transmembrane region" description="Helical" evidence="7">
    <location>
        <begin position="255"/>
        <end position="276"/>
    </location>
</feature>
<dbReference type="NCBIfam" id="NF007112">
    <property type="entry name" value="PRK09561.1"/>
    <property type="match status" value="1"/>
</dbReference>
<evidence type="ECO:0000256" key="2">
    <source>
        <dbReference type="ARBA" id="ARBA00022475"/>
    </source>
</evidence>
<protein>
    <recommendedName>
        <fullName evidence="7">Na(+)/H(+) antiporter NhaA</fullName>
    </recommendedName>
    <alternativeName>
        <fullName evidence="7">Sodium/proton antiporter NhaA</fullName>
    </alternativeName>
</protein>
<feature type="transmembrane region" description="Helical" evidence="7">
    <location>
        <begin position="91"/>
        <end position="114"/>
    </location>
</feature>
<feature type="transmembrane region" description="Helical" evidence="7">
    <location>
        <begin position="60"/>
        <end position="79"/>
    </location>
</feature>
<proteinExistence type="inferred from homology"/>
<keyword evidence="4 7" id="KW-1133">Transmembrane helix</keyword>
<keyword evidence="3 7" id="KW-0812">Transmembrane</keyword>
<keyword evidence="7" id="KW-0406">Ion transport</keyword>
<feature type="transmembrane region" description="Helical" evidence="7">
    <location>
        <begin position="7"/>
        <end position="29"/>
    </location>
</feature>
<dbReference type="RefSeq" id="WP_131775746.1">
    <property type="nucleotide sequence ID" value="NZ_BMOB01000002.1"/>
</dbReference>
<dbReference type="GO" id="GO:0015385">
    <property type="term" value="F:sodium:proton antiporter activity"/>
    <property type="evidence" value="ECO:0007669"/>
    <property type="project" value="UniProtKB-UniRule"/>
</dbReference>
<dbReference type="PANTHER" id="PTHR30341:SF0">
    <property type="entry name" value="NA(+)_H(+) ANTIPORTER NHAA"/>
    <property type="match status" value="1"/>
</dbReference>
<evidence type="ECO:0000256" key="1">
    <source>
        <dbReference type="ARBA" id="ARBA00004429"/>
    </source>
</evidence>
<dbReference type="EMBL" id="BMOB01000002">
    <property type="protein sequence ID" value="GGI81495.1"/>
    <property type="molecule type" value="Genomic_DNA"/>
</dbReference>
<reference evidence="8" key="2">
    <citation type="submission" date="2020-09" db="EMBL/GenBank/DDBJ databases">
        <authorList>
            <person name="Sun Q."/>
            <person name="Ohkuma M."/>
        </authorList>
    </citation>
    <scope>NUCLEOTIDE SEQUENCE</scope>
    <source>
        <strain evidence="8">JCM 13919</strain>
    </source>
</reference>
<dbReference type="InterPro" id="IPR023171">
    <property type="entry name" value="Na/H_antiporter_dom_sf"/>
</dbReference>
<sequence>MSKTDSFYNLETIGGLILFATALCAIVIANTPFRFVYHDVIHLPVNLSIGDFAIKKPLHIWINDGLMAIYFMLVGLEIKREIHRGILSSKTSIVVPAITAFCGLVVPAFIYALINWQNPLYLKGWAIPTATDIAFTLGIVSLLGARVPYPLKVLLTAIAIFDDIGAIAIIAIFFTHKLSMISLSIAFLCTAFLIGLNRYNCKRISVYLVVGIILWAAVLKSGVHATLAGIVIAMTIPDKPGDSLLSRLEDGLHPWVIFLILPLFALANAGVTFIGLDREMLTHPIIWGIIAGLFFGKQIGIFLPLLYFVKKGSYIQTYKSYKITTMQVYGLALICGVGFTMSLFIGSLAFHNGAHLINFVKIGVVAGSLLSAIMGCVVFILAKKGKPSSLQDRSGELAS</sequence>
<keyword evidence="7" id="KW-0915">Sodium</keyword>
<dbReference type="GO" id="GO:0006885">
    <property type="term" value="P:regulation of pH"/>
    <property type="evidence" value="ECO:0007669"/>
    <property type="project" value="UniProtKB-UniRule"/>
</dbReference>
<comment type="similarity">
    <text evidence="7">Belongs to the NhaA Na(+)/H(+) (TC 2.A.33) antiporter family.</text>
</comment>
<evidence type="ECO:0000256" key="7">
    <source>
        <dbReference type="HAMAP-Rule" id="MF_01844"/>
    </source>
</evidence>
<dbReference type="GO" id="GO:0005886">
    <property type="term" value="C:plasma membrane"/>
    <property type="evidence" value="ECO:0007669"/>
    <property type="project" value="UniProtKB-SubCell"/>
</dbReference>
<gene>
    <name evidence="7 8" type="primary">nhaA</name>
    <name evidence="8" type="ORF">GCM10007966_07440</name>
</gene>
<dbReference type="Proteomes" id="UP000630149">
    <property type="component" value="Unassembled WGS sequence"/>
</dbReference>
<evidence type="ECO:0000256" key="4">
    <source>
        <dbReference type="ARBA" id="ARBA00022989"/>
    </source>
</evidence>
<keyword evidence="5 7" id="KW-0472">Membrane</keyword>
<dbReference type="OrthoDB" id="9808135at2"/>
<evidence type="ECO:0000256" key="6">
    <source>
        <dbReference type="ARBA" id="ARBA00023201"/>
    </source>
</evidence>
<comment type="function">
    <text evidence="7">Na(+)/H(+) antiporter that extrudes sodium in exchange for external protons.</text>
</comment>
<feature type="transmembrane region" description="Helical" evidence="7">
    <location>
        <begin position="362"/>
        <end position="382"/>
    </location>
</feature>
<evidence type="ECO:0000256" key="3">
    <source>
        <dbReference type="ARBA" id="ARBA00022692"/>
    </source>
</evidence>
<dbReference type="NCBIfam" id="NF007111">
    <property type="entry name" value="PRK09560.1"/>
    <property type="match status" value="1"/>
</dbReference>
<keyword evidence="7" id="KW-0050">Antiport</keyword>
<evidence type="ECO:0000313" key="8">
    <source>
        <dbReference type="EMBL" id="GGI81495.1"/>
    </source>
</evidence>
<keyword evidence="6 7" id="KW-0739">Sodium transport</keyword>
<reference evidence="8" key="1">
    <citation type="journal article" date="2014" name="Int. J. Syst. Evol. Microbiol.">
        <title>Complete genome sequence of Corynebacterium casei LMG S-19264T (=DSM 44701T), isolated from a smear-ripened cheese.</title>
        <authorList>
            <consortium name="US DOE Joint Genome Institute (JGI-PGF)"/>
            <person name="Walter F."/>
            <person name="Albersmeier A."/>
            <person name="Kalinowski J."/>
            <person name="Ruckert C."/>
        </authorList>
    </citation>
    <scope>NUCLEOTIDE SEQUENCE</scope>
    <source>
        <strain evidence="8">JCM 13919</strain>
    </source>
</reference>
<feature type="transmembrane region" description="Helical" evidence="7">
    <location>
        <begin position="180"/>
        <end position="199"/>
    </location>
</feature>
<feature type="transmembrane region" description="Helical" evidence="7">
    <location>
        <begin position="206"/>
        <end position="235"/>
    </location>
</feature>